<feature type="domain" description="Response regulatory" evidence="5">
    <location>
        <begin position="134"/>
        <end position="251"/>
    </location>
</feature>
<dbReference type="Gene3D" id="2.60.40.4380">
    <property type="entry name" value="Translational regulator CsrA"/>
    <property type="match status" value="1"/>
</dbReference>
<dbReference type="AlphaFoldDB" id="A0A5B9M6G1"/>
<comment type="similarity">
    <text evidence="3">Belongs to the CsrA/RsmA family.</text>
</comment>
<evidence type="ECO:0000256" key="2">
    <source>
        <dbReference type="ARBA" id="ARBA00023012"/>
    </source>
</evidence>
<dbReference type="GO" id="GO:0006109">
    <property type="term" value="P:regulation of carbohydrate metabolic process"/>
    <property type="evidence" value="ECO:0007669"/>
    <property type="project" value="InterPro"/>
</dbReference>
<evidence type="ECO:0000256" key="3">
    <source>
        <dbReference type="HAMAP-Rule" id="MF_00167"/>
    </source>
</evidence>
<dbReference type="EMBL" id="CP036264">
    <property type="protein sequence ID" value="QEF96243.1"/>
    <property type="molecule type" value="Genomic_DNA"/>
</dbReference>
<dbReference type="InterPro" id="IPR036107">
    <property type="entry name" value="CsrA_sf"/>
</dbReference>
<dbReference type="SMART" id="SM00448">
    <property type="entry name" value="REC"/>
    <property type="match status" value="1"/>
</dbReference>
<dbReference type="Pfam" id="PF02599">
    <property type="entry name" value="CsrA"/>
    <property type="match status" value="1"/>
</dbReference>
<evidence type="ECO:0000313" key="7">
    <source>
        <dbReference type="Proteomes" id="UP000321353"/>
    </source>
</evidence>
<gene>
    <name evidence="3" type="primary">csrA</name>
    <name evidence="6" type="ORF">Mal15_02700</name>
</gene>
<keyword evidence="3" id="KW-0694">RNA-binding</keyword>
<keyword evidence="2" id="KW-0902">Two-component regulatory system</keyword>
<dbReference type="InterPro" id="IPR003751">
    <property type="entry name" value="CsrA"/>
</dbReference>
<dbReference type="GO" id="GO:0005737">
    <property type="term" value="C:cytoplasm"/>
    <property type="evidence" value="ECO:0007669"/>
    <property type="project" value="UniProtKB-SubCell"/>
</dbReference>
<proteinExistence type="inferred from homology"/>
<dbReference type="Gene3D" id="3.40.50.2300">
    <property type="match status" value="1"/>
</dbReference>
<protein>
    <recommendedName>
        <fullName evidence="3">Translational regulator CsrA</fullName>
    </recommendedName>
</protein>
<dbReference type="PROSITE" id="PS50110">
    <property type="entry name" value="RESPONSE_REGULATORY"/>
    <property type="match status" value="1"/>
</dbReference>
<dbReference type="SUPFAM" id="SSF52172">
    <property type="entry name" value="CheY-like"/>
    <property type="match status" value="1"/>
</dbReference>
<dbReference type="InterPro" id="IPR001789">
    <property type="entry name" value="Sig_transdc_resp-reg_receiver"/>
</dbReference>
<keyword evidence="7" id="KW-1185">Reference proteome</keyword>
<dbReference type="GO" id="GO:0000160">
    <property type="term" value="P:phosphorelay signal transduction system"/>
    <property type="evidence" value="ECO:0007669"/>
    <property type="project" value="UniProtKB-KW"/>
</dbReference>
<evidence type="ECO:0000313" key="6">
    <source>
        <dbReference type="EMBL" id="QEF96243.1"/>
    </source>
</evidence>
<keyword evidence="3" id="KW-0963">Cytoplasm</keyword>
<dbReference type="PANTHER" id="PTHR44591:SF14">
    <property type="entry name" value="PROTEIN PILG"/>
    <property type="match status" value="1"/>
</dbReference>
<dbReference type="RefSeq" id="WP_147866082.1">
    <property type="nucleotide sequence ID" value="NZ_CP036264.1"/>
</dbReference>
<dbReference type="CDD" id="cd17546">
    <property type="entry name" value="REC_hyHK_CKI1_RcsC-like"/>
    <property type="match status" value="1"/>
</dbReference>
<evidence type="ECO:0000256" key="4">
    <source>
        <dbReference type="PROSITE-ProRule" id="PRU00169"/>
    </source>
</evidence>
<dbReference type="InterPro" id="IPR011006">
    <property type="entry name" value="CheY-like_superfamily"/>
</dbReference>
<dbReference type="GO" id="GO:1902208">
    <property type="term" value="P:regulation of bacterial-type flagellum assembly"/>
    <property type="evidence" value="ECO:0007669"/>
    <property type="project" value="UniProtKB-UniRule"/>
</dbReference>
<comment type="subunit">
    <text evidence="3">Homodimer; the beta-strands of each monomer intercalate to form a hydrophobic core, while the alpha-helices form wings that extend away from the core.</text>
</comment>
<comment type="subcellular location">
    <subcellularLocation>
        <location evidence="3">Cytoplasm</location>
    </subcellularLocation>
</comment>
<name>A0A5B9M6G1_9BACT</name>
<dbReference type="KEGG" id="smam:Mal15_02700"/>
<evidence type="ECO:0000256" key="1">
    <source>
        <dbReference type="ARBA" id="ARBA00022553"/>
    </source>
</evidence>
<keyword evidence="3" id="KW-0810">Translation regulation</keyword>
<reference evidence="6 7" key="1">
    <citation type="submission" date="2019-02" db="EMBL/GenBank/DDBJ databases">
        <title>Planctomycetal bacteria perform biofilm scaping via a novel small molecule.</title>
        <authorList>
            <person name="Jeske O."/>
            <person name="Boedeker C."/>
            <person name="Wiegand S."/>
            <person name="Breitling P."/>
            <person name="Kallscheuer N."/>
            <person name="Jogler M."/>
            <person name="Rohde M."/>
            <person name="Petersen J."/>
            <person name="Medema M.H."/>
            <person name="Surup F."/>
            <person name="Jogler C."/>
        </authorList>
    </citation>
    <scope>NUCLEOTIDE SEQUENCE [LARGE SCALE GENOMIC DNA]</scope>
    <source>
        <strain evidence="6 7">Mal15</strain>
    </source>
</reference>
<dbReference type="GO" id="GO:0048027">
    <property type="term" value="F:mRNA 5'-UTR binding"/>
    <property type="evidence" value="ECO:0007669"/>
    <property type="project" value="UniProtKB-UniRule"/>
</dbReference>
<accession>A0A5B9M6G1</accession>
<dbReference type="SUPFAM" id="SSF117130">
    <property type="entry name" value="CsrA-like"/>
    <property type="match status" value="1"/>
</dbReference>
<keyword evidence="3" id="KW-0678">Repressor</keyword>
<keyword evidence="3" id="KW-1005">Bacterial flagellum biogenesis</keyword>
<dbReference type="InterPro" id="IPR050595">
    <property type="entry name" value="Bact_response_regulator"/>
</dbReference>
<feature type="modified residue" description="4-aspartylphosphate" evidence="4">
    <location>
        <position position="184"/>
    </location>
</feature>
<dbReference type="GO" id="GO:0045947">
    <property type="term" value="P:negative regulation of translational initiation"/>
    <property type="evidence" value="ECO:0007669"/>
    <property type="project" value="UniProtKB-UniRule"/>
</dbReference>
<organism evidence="6 7">
    <name type="scientific">Stieleria maiorica</name>
    <dbReference type="NCBI Taxonomy" id="2795974"/>
    <lineage>
        <taxon>Bacteria</taxon>
        <taxon>Pseudomonadati</taxon>
        <taxon>Planctomycetota</taxon>
        <taxon>Planctomycetia</taxon>
        <taxon>Pirellulales</taxon>
        <taxon>Pirellulaceae</taxon>
        <taxon>Stieleria</taxon>
    </lineage>
</organism>
<dbReference type="GO" id="GO:0006402">
    <property type="term" value="P:mRNA catabolic process"/>
    <property type="evidence" value="ECO:0007669"/>
    <property type="project" value="InterPro"/>
</dbReference>
<dbReference type="Proteomes" id="UP000321353">
    <property type="component" value="Chromosome"/>
</dbReference>
<dbReference type="Pfam" id="PF00072">
    <property type="entry name" value="Response_reg"/>
    <property type="match status" value="1"/>
</dbReference>
<dbReference type="GO" id="GO:0044781">
    <property type="term" value="P:bacterial-type flagellum organization"/>
    <property type="evidence" value="ECO:0007669"/>
    <property type="project" value="UniProtKB-KW"/>
</dbReference>
<dbReference type="HAMAP" id="MF_00167">
    <property type="entry name" value="CsrA"/>
    <property type="match status" value="1"/>
</dbReference>
<dbReference type="PANTHER" id="PTHR44591">
    <property type="entry name" value="STRESS RESPONSE REGULATOR PROTEIN 1"/>
    <property type="match status" value="1"/>
</dbReference>
<keyword evidence="1 4" id="KW-0597">Phosphoprotein</keyword>
<comment type="function">
    <text evidence="3">A translational regulator that binds mRNA to regulate translation initiation and/or mRNA stability. Usually binds in the 5'-UTR at or near the Shine-Dalgarno sequence preventing ribosome-binding, thus repressing translation. Its main target seems to be the major flagellin gene, while its function is anatagonized by FliW.</text>
</comment>
<evidence type="ECO:0000259" key="5">
    <source>
        <dbReference type="PROSITE" id="PS50110"/>
    </source>
</evidence>
<sequence length="282" mass="31501">MLVLSRRTKDKVSFPQVGVTVHFIRVQSGQVKIGIDAPRSITIVRDEVSDGDAIAEMVRRQIAQLPQETRHGIRNELHEITVGLHLYRELIRAGINDEAEETFDSLQESLKRLDSNEAFRRPDAPPVTDPDRETIALIEDSANERRMLAEVLQLKGYQVLEFSNGANALQHFEDNDAPGLVLVDMNMPELDGHQTVTMMRQSERFRDVPIFAVSGTSPEENDLVMGRQGVDRWLPKPLSLETLMNSIRQAIGAPKAKQPTQALRNEAPLSLSRVPSVAADLA</sequence>